<feature type="transmembrane region" description="Helical" evidence="3">
    <location>
        <begin position="196"/>
        <end position="217"/>
    </location>
</feature>
<dbReference type="ExpressionAtlas" id="Q9XUL1">
    <property type="expression patterns" value="baseline"/>
</dbReference>
<protein>
    <submittedName>
        <fullName evidence="4">TPR_REGION domain-containing protein</fullName>
    </submittedName>
</protein>
<evidence type="ECO:0000256" key="2">
    <source>
        <dbReference type="SAM" id="MobiDB-lite"/>
    </source>
</evidence>
<keyword evidence="3" id="KW-1133">Transmembrane helix</keyword>
<evidence type="ECO:0000256" key="3">
    <source>
        <dbReference type="SAM" id="Phobius"/>
    </source>
</evidence>
<dbReference type="FunCoup" id="Q9XUL1">
    <property type="interactions" value="4"/>
</dbReference>
<dbReference type="PaxDb" id="6239-W04E12.5a"/>
<evidence type="ECO:0000256" key="1">
    <source>
        <dbReference type="SAM" id="Coils"/>
    </source>
</evidence>
<dbReference type="AGR" id="WB:WBGene00012250"/>
<dbReference type="UCSC" id="W04E12.5">
    <property type="organism name" value="c. elegans"/>
</dbReference>
<dbReference type="WormBase" id="W04E12.5a">
    <property type="protein sequence ID" value="CE34101"/>
    <property type="gene ID" value="WBGene00012250"/>
</dbReference>
<dbReference type="STRING" id="6239.W04E12.5a.1"/>
<keyword evidence="5" id="KW-1185">Reference proteome</keyword>
<dbReference type="KEGG" id="cel:CELE_W04E12.5"/>
<organism evidence="4 5">
    <name type="scientific">Caenorhabditis elegans</name>
    <dbReference type="NCBI Taxonomy" id="6239"/>
    <lineage>
        <taxon>Eukaryota</taxon>
        <taxon>Metazoa</taxon>
        <taxon>Ecdysozoa</taxon>
        <taxon>Nematoda</taxon>
        <taxon>Chromadorea</taxon>
        <taxon>Rhabditida</taxon>
        <taxon>Rhabditina</taxon>
        <taxon>Rhabditomorpha</taxon>
        <taxon>Rhabditoidea</taxon>
        <taxon>Rhabditidae</taxon>
        <taxon>Peloderinae</taxon>
        <taxon>Caenorhabditis</taxon>
    </lineage>
</organism>
<accession>Q9XUL1</accession>
<dbReference type="GeneID" id="189192"/>
<dbReference type="Proteomes" id="UP000001940">
    <property type="component" value="Chromosome V"/>
</dbReference>
<dbReference type="Bgee" id="WBGene00012250">
    <property type="expression patterns" value="Expressed in larva and 1 other cell type or tissue"/>
</dbReference>
<dbReference type="CTD" id="189192"/>
<keyword evidence="3" id="KW-0812">Transmembrane</keyword>
<dbReference type="RefSeq" id="NP_001256884.1">
    <property type="nucleotide sequence ID" value="NM_001269955.1"/>
</dbReference>
<feature type="region of interest" description="Disordered" evidence="2">
    <location>
        <begin position="122"/>
        <end position="154"/>
    </location>
</feature>
<evidence type="ECO:0000313" key="4">
    <source>
        <dbReference type="EMBL" id="CAB04915.2"/>
    </source>
</evidence>
<name>Q9XUL1_CAEEL</name>
<dbReference type="SMR" id="Q9XUL1"/>
<gene>
    <name evidence="4" type="ORF">CELE_W04E12.5</name>
    <name evidence="4 6" type="ORF">W04E12.5</name>
</gene>
<proteinExistence type="predicted"/>
<dbReference type="PIR" id="T26158">
    <property type="entry name" value="T26158"/>
</dbReference>
<evidence type="ECO:0000313" key="5">
    <source>
        <dbReference type="Proteomes" id="UP000001940"/>
    </source>
</evidence>
<dbReference type="EMBL" id="BX284605">
    <property type="protein sequence ID" value="CAB04915.2"/>
    <property type="molecule type" value="Genomic_DNA"/>
</dbReference>
<keyword evidence="3" id="KW-0472">Membrane</keyword>
<dbReference type="AlphaFoldDB" id="Q9XUL1"/>
<feature type="coiled-coil region" evidence="1">
    <location>
        <begin position="25"/>
        <end position="55"/>
    </location>
</feature>
<reference evidence="4 5" key="1">
    <citation type="journal article" date="1998" name="Science">
        <title>Genome sequence of the nematode C. elegans: a platform for investigating biology.</title>
        <authorList>
            <consortium name="The C. elegans sequencing consortium"/>
            <person name="Sulson J.E."/>
            <person name="Waterston R."/>
        </authorList>
    </citation>
    <scope>NUCLEOTIDE SEQUENCE [LARGE SCALE GENOMIC DNA]</scope>
    <source>
        <strain evidence="4 5">Bristol N2</strain>
    </source>
</reference>
<sequence length="235" mass="26770">MELDPTLREFWLDGLAQQARRDAYAAEADGNYKKARELLKKAEKYETEAEIIHEMAKYPENEKNDGAAQEQTGPDEIFPFAPGTMFMAKTTDDLKLILEMLGMDEETKNFILKDREDELEKENREELLRSAPNNNRNAEYLTTSEPETDDDTDLELESKPVEPAVEAAKHRTDVEPEILGSAKMDDVATSASMTSLVWKFAILIFIPTFLAILLYFVPFDFSKSTNRFSKIRGAI</sequence>
<evidence type="ECO:0000313" key="6">
    <source>
        <dbReference type="WormBase" id="W04E12.5a"/>
    </source>
</evidence>
<dbReference type="InParanoid" id="Q9XUL1"/>
<keyword evidence="1" id="KW-0175">Coiled coil</keyword>